<accession>A0A7C9F7Q6</accession>
<name>A0A7C9F7Q6_9BACT</name>
<dbReference type="EMBL" id="WHLY01000002">
    <property type="protein sequence ID" value="MPR32824.1"/>
    <property type="molecule type" value="Genomic_DNA"/>
</dbReference>
<evidence type="ECO:0008006" key="4">
    <source>
        <dbReference type="Google" id="ProtNLM"/>
    </source>
</evidence>
<dbReference type="AlphaFoldDB" id="A0A7C9F7Q6"/>
<keyword evidence="1" id="KW-0732">Signal</keyword>
<dbReference type="InterPro" id="IPR011042">
    <property type="entry name" value="6-blade_b-propeller_TolB-like"/>
</dbReference>
<dbReference type="Proteomes" id="UP000479293">
    <property type="component" value="Unassembled WGS sequence"/>
</dbReference>
<comment type="caution">
    <text evidence="2">The sequence shown here is derived from an EMBL/GenBank/DDBJ whole genome shotgun (WGS) entry which is preliminary data.</text>
</comment>
<sequence>MACGILFALLWAIFPAQAQRYPSQEQFGKNRIQYRTFDWKIFRSSNFEVYHYQGGTNMARLTAQFAESEFDRITELLGYTPYNRIKIFLYNSPGELLQSNMGLATFGDLDDQELDLAQSRVEIAFTGDQISFRKNLVMEISRLFVYDMLYGGNLKDALQSSLLLTLPDWFMSGIAAYIAEGWTPELSDYMRDVALKRPIKKPALLSGRDATVVGQSIWNYIAERYGKDNISNILNLTRIIRTEQTSITSTLGVPSYSRFLREWRDFYGTLATQAKQGYTEPTPSWTYQIHDQHAMTDNPSIQISPDKKWIAVSELRKNRYKVTVFNRETGRDIVIRQGSVQLGNAQQSSMLPLLSWTKYNTLALVVEENNRQNLFIYDKLDTKRPVIKIKRNIRGLEQIVDMDISDDGTMLAVSADKGGKNDLYLVSVARASVIALTNDLFDDLSPQFVAGSARRVVFTSNRPTDSLGTDQGNYKNLTTSVGLFEHDGSPSAETVTRLVDSLGNSLAAVHADEESIYFLSDYKGIRNLFKFNRQNQEVTQLTNYLFAIRNADITLQGSGGIVYSRLNNGGYQMAFVDRLDPNASLDSPVLNKTGKTSVAVAPGSLVQAGNAKASTPAVSQDTLNQANVTPKITLREGEVNTDDYQFDEDILKTFEFRQKKGSLAAVPTLVPKSRKRENIAIKGPYDYRGLFIANDATSDWRIDPLRGFGYAQSISMNDLLENHVIKAGFFVSTTFRNSDLFAEYTNNTYRVDFGARMDRKTLYVDYGNIQKYRFNQFQVFASYPFSTYARFVVSPTFTVTRLITLGPGALTEPDRSTQYGGIKSEFVFDNTAVNGMNMVEGTRFKVRYENQLGIGQSYQNFNRLSVDFRRYQKIHRDLILALRVAYSRSGGNAPKQNIMGGMENWVLNKKDSRPNSNDNPLYFGEGIDNRDIFFAEFATNLRGFNLNRLSGTNYVLGNLELRVPLVKYLYRGPITSNFLRNFQVIGFSDIGTAWTGKGPFSQENSLNTEIVGGGSEPFRATVTNFRNPYLMGYGVGARTMLFGFYVKFDYAWGVDNGVRGKAIPYVTLGYDF</sequence>
<dbReference type="SUPFAM" id="SSF82171">
    <property type="entry name" value="DPP6 N-terminal domain-like"/>
    <property type="match status" value="1"/>
</dbReference>
<evidence type="ECO:0000313" key="3">
    <source>
        <dbReference type="Proteomes" id="UP000479293"/>
    </source>
</evidence>
<gene>
    <name evidence="2" type="ORF">GBK04_05495</name>
</gene>
<reference evidence="2 3" key="1">
    <citation type="submission" date="2019-10" db="EMBL/GenBank/DDBJ databases">
        <title>Draft Genome Sequence of Cytophagaceae sp. SJW1-29.</title>
        <authorList>
            <person name="Choi A."/>
        </authorList>
    </citation>
    <scope>NUCLEOTIDE SEQUENCE [LARGE SCALE GENOMIC DNA]</scope>
    <source>
        <strain evidence="2 3">SJW1-29</strain>
    </source>
</reference>
<organism evidence="2 3">
    <name type="scientific">Salmonirosea aquatica</name>
    <dbReference type="NCBI Taxonomy" id="2654236"/>
    <lineage>
        <taxon>Bacteria</taxon>
        <taxon>Pseudomonadati</taxon>
        <taxon>Bacteroidota</taxon>
        <taxon>Cytophagia</taxon>
        <taxon>Cytophagales</taxon>
        <taxon>Spirosomataceae</taxon>
        <taxon>Salmonirosea</taxon>
    </lineage>
</organism>
<feature type="chain" id="PRO_5028975916" description="Translocation protein TolB" evidence="1">
    <location>
        <begin position="19"/>
        <end position="1072"/>
    </location>
</feature>
<evidence type="ECO:0000256" key="1">
    <source>
        <dbReference type="SAM" id="SignalP"/>
    </source>
</evidence>
<protein>
    <recommendedName>
        <fullName evidence="4">Translocation protein TolB</fullName>
    </recommendedName>
</protein>
<dbReference type="Gene3D" id="2.40.160.50">
    <property type="entry name" value="membrane protein fhac: a member of the omp85/tpsb transporter family"/>
    <property type="match status" value="1"/>
</dbReference>
<feature type="signal peptide" evidence="1">
    <location>
        <begin position="1"/>
        <end position="18"/>
    </location>
</feature>
<keyword evidence="3" id="KW-1185">Reference proteome</keyword>
<dbReference type="Gene3D" id="2.120.10.30">
    <property type="entry name" value="TolB, C-terminal domain"/>
    <property type="match status" value="1"/>
</dbReference>
<evidence type="ECO:0000313" key="2">
    <source>
        <dbReference type="EMBL" id="MPR32824.1"/>
    </source>
</evidence>
<proteinExistence type="predicted"/>